<feature type="transmembrane region" description="Helical" evidence="1">
    <location>
        <begin position="12"/>
        <end position="39"/>
    </location>
</feature>
<evidence type="ECO:0000313" key="2">
    <source>
        <dbReference type="EMBL" id="KAF1999443.1"/>
    </source>
</evidence>
<dbReference type="EMBL" id="ML977595">
    <property type="protein sequence ID" value="KAF1999443.1"/>
    <property type="molecule type" value="Genomic_DNA"/>
</dbReference>
<sequence>MVFSTTLRSHLDYLSSIGIHICISIILSLDIALGIILFIDQQHKCDLLREAGLPATILLCVLLLGFSAALMFLGVRDVVARRARRRQDVVQAGHG</sequence>
<dbReference type="AlphaFoldDB" id="A0A6A5WC40"/>
<reference evidence="2" key="1">
    <citation type="journal article" date="2020" name="Stud. Mycol.">
        <title>101 Dothideomycetes genomes: a test case for predicting lifestyles and emergence of pathogens.</title>
        <authorList>
            <person name="Haridas S."/>
            <person name="Albert R."/>
            <person name="Binder M."/>
            <person name="Bloem J."/>
            <person name="Labutti K."/>
            <person name="Salamov A."/>
            <person name="Andreopoulos B."/>
            <person name="Baker S."/>
            <person name="Barry K."/>
            <person name="Bills G."/>
            <person name="Bluhm B."/>
            <person name="Cannon C."/>
            <person name="Castanera R."/>
            <person name="Culley D."/>
            <person name="Daum C."/>
            <person name="Ezra D."/>
            <person name="Gonzalez J."/>
            <person name="Henrissat B."/>
            <person name="Kuo A."/>
            <person name="Liang C."/>
            <person name="Lipzen A."/>
            <person name="Lutzoni F."/>
            <person name="Magnuson J."/>
            <person name="Mondo S."/>
            <person name="Nolan M."/>
            <person name="Ohm R."/>
            <person name="Pangilinan J."/>
            <person name="Park H.-J."/>
            <person name="Ramirez L."/>
            <person name="Alfaro M."/>
            <person name="Sun H."/>
            <person name="Tritt A."/>
            <person name="Yoshinaga Y."/>
            <person name="Zwiers L.-H."/>
            <person name="Turgeon B."/>
            <person name="Goodwin S."/>
            <person name="Spatafora J."/>
            <person name="Crous P."/>
            <person name="Grigoriev I."/>
        </authorList>
    </citation>
    <scope>NUCLEOTIDE SEQUENCE</scope>
    <source>
        <strain evidence="2">CBS 123094</strain>
    </source>
</reference>
<accession>A0A6A5WC40</accession>
<feature type="transmembrane region" description="Helical" evidence="1">
    <location>
        <begin position="51"/>
        <end position="75"/>
    </location>
</feature>
<keyword evidence="1" id="KW-0812">Transmembrane</keyword>
<keyword evidence="1" id="KW-0472">Membrane</keyword>
<keyword evidence="1" id="KW-1133">Transmembrane helix</keyword>
<feature type="non-terminal residue" evidence="2">
    <location>
        <position position="95"/>
    </location>
</feature>
<evidence type="ECO:0000313" key="3">
    <source>
        <dbReference type="Proteomes" id="UP000799779"/>
    </source>
</evidence>
<dbReference type="Proteomes" id="UP000799779">
    <property type="component" value="Unassembled WGS sequence"/>
</dbReference>
<proteinExistence type="predicted"/>
<gene>
    <name evidence="2" type="ORF">P154DRAFT_563986</name>
</gene>
<keyword evidence="3" id="KW-1185">Reference proteome</keyword>
<name>A0A6A5WC40_9PLEO</name>
<evidence type="ECO:0000256" key="1">
    <source>
        <dbReference type="SAM" id="Phobius"/>
    </source>
</evidence>
<organism evidence="2 3">
    <name type="scientific">Amniculicola lignicola CBS 123094</name>
    <dbReference type="NCBI Taxonomy" id="1392246"/>
    <lineage>
        <taxon>Eukaryota</taxon>
        <taxon>Fungi</taxon>
        <taxon>Dikarya</taxon>
        <taxon>Ascomycota</taxon>
        <taxon>Pezizomycotina</taxon>
        <taxon>Dothideomycetes</taxon>
        <taxon>Pleosporomycetidae</taxon>
        <taxon>Pleosporales</taxon>
        <taxon>Amniculicolaceae</taxon>
        <taxon>Amniculicola</taxon>
    </lineage>
</organism>
<protein>
    <submittedName>
        <fullName evidence="2">Uncharacterized protein</fullName>
    </submittedName>
</protein>